<dbReference type="SUPFAM" id="SSF56349">
    <property type="entry name" value="DNA breaking-rejoining enzymes"/>
    <property type="match status" value="1"/>
</dbReference>
<evidence type="ECO:0000259" key="5">
    <source>
        <dbReference type="PROSITE" id="PS51898"/>
    </source>
</evidence>
<dbReference type="InterPro" id="IPR038488">
    <property type="entry name" value="Integrase_DNA-bd_sf"/>
</dbReference>
<dbReference type="Gene3D" id="1.10.443.10">
    <property type="entry name" value="Intergrase catalytic core"/>
    <property type="match status" value="1"/>
</dbReference>
<keyword evidence="3" id="KW-0238">DNA-binding</keyword>
<comment type="caution">
    <text evidence="6">The sequence shown here is derived from an EMBL/GenBank/DDBJ whole genome shotgun (WGS) entry which is preliminary data.</text>
</comment>
<accession>A0A0L7MB07</accession>
<dbReference type="RefSeq" id="WP_053284484.1">
    <property type="nucleotide sequence ID" value="NZ_JNVD01000033.1"/>
</dbReference>
<dbReference type="InterPro" id="IPR025166">
    <property type="entry name" value="Integrase_DNA_bind_dom"/>
</dbReference>
<evidence type="ECO:0000256" key="1">
    <source>
        <dbReference type="ARBA" id="ARBA00008857"/>
    </source>
</evidence>
<dbReference type="PANTHER" id="PTHR30629:SF2">
    <property type="entry name" value="PROPHAGE INTEGRASE INTS-RELATED"/>
    <property type="match status" value="1"/>
</dbReference>
<keyword evidence="4" id="KW-0233">DNA recombination</keyword>
<gene>
    <name evidence="6" type="ORF">GL58_20440</name>
</gene>
<evidence type="ECO:0000256" key="2">
    <source>
        <dbReference type="ARBA" id="ARBA00022908"/>
    </source>
</evidence>
<dbReference type="GO" id="GO:0006310">
    <property type="term" value="P:DNA recombination"/>
    <property type="evidence" value="ECO:0007669"/>
    <property type="project" value="UniProtKB-KW"/>
</dbReference>
<organism evidence="6 7">
    <name type="scientific">Comamonas testosteroni</name>
    <name type="common">Pseudomonas testosteroni</name>
    <dbReference type="NCBI Taxonomy" id="285"/>
    <lineage>
        <taxon>Bacteria</taxon>
        <taxon>Pseudomonadati</taxon>
        <taxon>Pseudomonadota</taxon>
        <taxon>Betaproteobacteria</taxon>
        <taxon>Burkholderiales</taxon>
        <taxon>Comamonadaceae</taxon>
        <taxon>Comamonas</taxon>
    </lineage>
</organism>
<dbReference type="Pfam" id="PF13356">
    <property type="entry name" value="Arm-DNA-bind_3"/>
    <property type="match status" value="1"/>
</dbReference>
<dbReference type="Pfam" id="PF00589">
    <property type="entry name" value="Phage_integrase"/>
    <property type="match status" value="1"/>
</dbReference>
<dbReference type="InterPro" id="IPR013762">
    <property type="entry name" value="Integrase-like_cat_sf"/>
</dbReference>
<protein>
    <submittedName>
        <fullName evidence="6">Integrase</fullName>
    </submittedName>
</protein>
<comment type="similarity">
    <text evidence="1">Belongs to the 'phage' integrase family.</text>
</comment>
<dbReference type="PROSITE" id="PS51898">
    <property type="entry name" value="TYR_RECOMBINASE"/>
    <property type="match status" value="1"/>
</dbReference>
<dbReference type="Proteomes" id="UP000037442">
    <property type="component" value="Unassembled WGS sequence"/>
</dbReference>
<dbReference type="AlphaFoldDB" id="A0A0L7MB07"/>
<dbReference type="Gene3D" id="1.10.150.130">
    <property type="match status" value="1"/>
</dbReference>
<feature type="domain" description="Tyr recombinase" evidence="5">
    <location>
        <begin position="203"/>
        <end position="391"/>
    </location>
</feature>
<dbReference type="InterPro" id="IPR002104">
    <property type="entry name" value="Integrase_catalytic"/>
</dbReference>
<evidence type="ECO:0000313" key="6">
    <source>
        <dbReference type="EMBL" id="KOC19090.1"/>
    </source>
</evidence>
<sequence length="413" mass="45942">MPLTDTFVKQVKHSGKAAGDKYSDGGGLYLHVTKSGRYWRMAYRFGGKQKTVAFGVYPAVTLAQARKRRDAARELLAGDIDPGLVKQAAKAARALAGENTFEAVAREYHSIKSSAWSESYSSKWLRLLEKDFFPSLGKLALADITPPMMLGVLRRVEQRGAVDAAHTLRKNAGQVFRYGIQTGRCERNPVPDLQGALKPLSVKHMAALLEPVKVGELMRAIDAYTGQPVTRGALLLSALLFQRPVNIRSMEWAWIDLDAAMLTIPAQEMKRTQAGKMNGRPHFVPLARQAVEALREMLLLTGHREHVFPANRGDGRPMSNMTINAALRRMGFSGDEMTAHGFRAMARTLMIERLPGIHADVIEAQLAHSKSGPLRAAYDRAEYMDQRRTMMQAWADYLDKLRQGADVLQFKKA</sequence>
<dbReference type="InterPro" id="IPR011010">
    <property type="entry name" value="DNA_brk_join_enz"/>
</dbReference>
<dbReference type="InterPro" id="IPR053876">
    <property type="entry name" value="Phage_int_M"/>
</dbReference>
<keyword evidence="2" id="KW-0229">DNA integration</keyword>
<dbReference type="EMBL" id="JNVD01000033">
    <property type="protein sequence ID" value="KOC19090.1"/>
    <property type="molecule type" value="Genomic_DNA"/>
</dbReference>
<dbReference type="PANTHER" id="PTHR30629">
    <property type="entry name" value="PROPHAGE INTEGRASE"/>
    <property type="match status" value="1"/>
</dbReference>
<dbReference type="Pfam" id="PF22022">
    <property type="entry name" value="Phage_int_M"/>
    <property type="match status" value="1"/>
</dbReference>
<name>A0A0L7MB07_COMTE</name>
<dbReference type="InterPro" id="IPR010998">
    <property type="entry name" value="Integrase_recombinase_N"/>
</dbReference>
<evidence type="ECO:0000256" key="3">
    <source>
        <dbReference type="ARBA" id="ARBA00023125"/>
    </source>
</evidence>
<dbReference type="GO" id="GO:0003677">
    <property type="term" value="F:DNA binding"/>
    <property type="evidence" value="ECO:0007669"/>
    <property type="project" value="UniProtKB-KW"/>
</dbReference>
<evidence type="ECO:0000256" key="4">
    <source>
        <dbReference type="ARBA" id="ARBA00023172"/>
    </source>
</evidence>
<reference evidence="7" key="1">
    <citation type="submission" date="2014-06" db="EMBL/GenBank/DDBJ databases">
        <title>Draft genome sequence of C. testosteroni WDL7.</title>
        <authorList>
            <person name="Wu Y."/>
            <person name="Seshan H."/>
            <person name="Arumugam K."/>
        </authorList>
    </citation>
    <scope>NUCLEOTIDE SEQUENCE [LARGE SCALE GENOMIC DNA]</scope>
    <source>
        <strain evidence="7">WDL7</strain>
    </source>
</reference>
<dbReference type="InterPro" id="IPR050808">
    <property type="entry name" value="Phage_Integrase"/>
</dbReference>
<dbReference type="PATRIC" id="fig|285.49.peg.4235"/>
<dbReference type="GO" id="GO:0015074">
    <property type="term" value="P:DNA integration"/>
    <property type="evidence" value="ECO:0007669"/>
    <property type="project" value="UniProtKB-KW"/>
</dbReference>
<dbReference type="CDD" id="cd00801">
    <property type="entry name" value="INT_P4_C"/>
    <property type="match status" value="1"/>
</dbReference>
<dbReference type="Gene3D" id="3.30.160.390">
    <property type="entry name" value="Integrase, DNA-binding domain"/>
    <property type="match status" value="1"/>
</dbReference>
<evidence type="ECO:0000313" key="7">
    <source>
        <dbReference type="Proteomes" id="UP000037442"/>
    </source>
</evidence>
<proteinExistence type="inferred from homology"/>